<reference evidence="2" key="3">
    <citation type="journal article" date="2017" name="Plant Physiol. Biochem.">
        <title>Differential oxidative and antioxidative response of duckweed Lemna minor toward plant growth promoting/inhibiting bacteria.</title>
        <authorList>
            <person name="Ishizawa H."/>
            <person name="Kuroda M."/>
            <person name="Morikawa M."/>
            <person name="Ike M."/>
        </authorList>
    </citation>
    <scope>NUCLEOTIDE SEQUENCE [LARGE SCALE GENOMIC DNA]</scope>
    <source>
        <strain evidence="2">H3</strain>
    </source>
</reference>
<reference evidence="2" key="1">
    <citation type="journal article" date="2017" name="Biotechnol. Biofuels">
        <title>Evaluation of environmental bacterial communities as a factor affecting the growth of duckweed Lemna minor.</title>
        <authorList>
            <person name="Ishizawa H."/>
            <person name="Kuroda M."/>
            <person name="Morikawa M."/>
            <person name="Ike M."/>
        </authorList>
    </citation>
    <scope>NUCLEOTIDE SEQUENCE [LARGE SCALE GENOMIC DNA]</scope>
    <source>
        <strain evidence="2">H3</strain>
    </source>
</reference>
<keyword evidence="2" id="KW-1185">Reference proteome</keyword>
<dbReference type="AlphaFoldDB" id="A0A3G9GLP4"/>
<reference evidence="1 2" key="2">
    <citation type="journal article" date="2017" name="Genome Announc.">
        <title>Draft genome sequence of Aquitalea magnusonii strain H3, a plant growth-promoting bacterium of duckweed Lemna minor.</title>
        <authorList>
            <person name="Ishizawa H."/>
            <person name="Kuroda M."/>
            <person name="Ike M."/>
        </authorList>
    </citation>
    <scope>NUCLEOTIDE SEQUENCE [LARGE SCALE GENOMIC DNA]</scope>
    <source>
        <strain evidence="1 2">H3</strain>
    </source>
</reference>
<evidence type="ECO:0000313" key="2">
    <source>
        <dbReference type="Proteomes" id="UP000198290"/>
    </source>
</evidence>
<gene>
    <name evidence="1" type="ORF">DLM_4089</name>
</gene>
<dbReference type="Proteomes" id="UP000198290">
    <property type="component" value="Chromosome"/>
</dbReference>
<protein>
    <submittedName>
        <fullName evidence="1">Uncharacterized protein</fullName>
    </submittedName>
</protein>
<dbReference type="KEGG" id="amah:DLM_4089"/>
<sequence length="103" mass="11676">MSQISLPLGCLHACLESLQQALGQEPDPLADACMQRVWRVCLQLQLRLDKVEADLNGSLKPLSHLLEMLGDARGNSLSREDMYRILSLTHQQLRRASTDLYMR</sequence>
<organism evidence="1 2">
    <name type="scientific">Aquitalea magnusonii</name>
    <dbReference type="NCBI Taxonomy" id="332411"/>
    <lineage>
        <taxon>Bacteria</taxon>
        <taxon>Pseudomonadati</taxon>
        <taxon>Pseudomonadota</taxon>
        <taxon>Betaproteobacteria</taxon>
        <taxon>Neisseriales</taxon>
        <taxon>Chromobacteriaceae</taxon>
        <taxon>Aquitalea</taxon>
    </lineage>
</organism>
<accession>A0A3G9GLP4</accession>
<evidence type="ECO:0000313" key="1">
    <source>
        <dbReference type="EMBL" id="BBF87663.1"/>
    </source>
</evidence>
<name>A0A3G9GLP4_9NEIS</name>
<proteinExistence type="predicted"/>
<dbReference type="EMBL" id="AP018823">
    <property type="protein sequence ID" value="BBF87663.1"/>
    <property type="molecule type" value="Genomic_DNA"/>
</dbReference>